<dbReference type="Pfam" id="PF01585">
    <property type="entry name" value="G-patch"/>
    <property type="match status" value="1"/>
</dbReference>
<dbReference type="SMART" id="SM00443">
    <property type="entry name" value="G_patch"/>
    <property type="match status" value="1"/>
</dbReference>
<dbReference type="AlphaFoldDB" id="A0AAN6WE02"/>
<accession>A0AAN6WE02</accession>
<evidence type="ECO:0000256" key="1">
    <source>
        <dbReference type="SAM" id="MobiDB-lite"/>
    </source>
</evidence>
<dbReference type="InterPro" id="IPR035979">
    <property type="entry name" value="RBD_domain_sf"/>
</dbReference>
<dbReference type="PANTHER" id="PTHR13288:SF8">
    <property type="entry name" value="SPLICING FACTOR 45"/>
    <property type="match status" value="1"/>
</dbReference>
<feature type="compositionally biased region" description="Polar residues" evidence="1">
    <location>
        <begin position="315"/>
        <end position="326"/>
    </location>
</feature>
<keyword evidence="4" id="KW-1185">Reference proteome</keyword>
<dbReference type="InterPro" id="IPR000467">
    <property type="entry name" value="G_patch_dom"/>
</dbReference>
<name>A0AAN6WE02_9PEZI</name>
<dbReference type="SMART" id="SM00361">
    <property type="entry name" value="RRM_1"/>
    <property type="match status" value="1"/>
</dbReference>
<evidence type="ECO:0000313" key="3">
    <source>
        <dbReference type="EMBL" id="KAK4179893.1"/>
    </source>
</evidence>
<sequence length="510" mass="55694">MSAPTPPRPSGGGMSLYANLLDPVGDSSSSPAIASKDQSESKDNNAPPVKKVIDPALRFQPMLRRPQVNRPTAKPKPSFPKVPPAAPSIPSAPAAAATAPAATQPPQRNTLADWAATEEDEYLYSASNEKRQRGGRRKKKKKADERQQTDWDEIYDPARPTNVEEYLRSDERIREVREWKDILYAHRRKSRSQDRYSDEEEDEPDRRGMGMNNQFAPPTSFNFAPPPTSPQGAANVPEDATGDDAYARRMALSQQPPPPPPQDANPLPPPPNSTDTATISRAPVRYSSPPPPPTDPDAMDLDSSPSETEEDVDYSSINVGGSLSQKTRGKAFAAKLMSKYGWTAGTGLGASSSGITAALSVQPLKRKKKSDAEGGGFRDPAAAQGRIIAPKSLATPFHPQQQENNTGQKISRVVVLRDMLLNMPDLAAEVEAGLGQEIGEECGERYGRVERLFIDQSERLGGNKRVYIQFVEEVSALRAVRALEGRIFNGNTIRAGFYDADKFEEGVYEE</sequence>
<feature type="compositionally biased region" description="Low complexity" evidence="1">
    <location>
        <begin position="88"/>
        <end position="107"/>
    </location>
</feature>
<feature type="compositionally biased region" description="Polar residues" evidence="1">
    <location>
        <begin position="211"/>
        <end position="222"/>
    </location>
</feature>
<dbReference type="PANTHER" id="PTHR13288">
    <property type="entry name" value="SPLICING FACTOR 45 SPF45"/>
    <property type="match status" value="1"/>
</dbReference>
<organism evidence="3 4">
    <name type="scientific">Triangularia setosa</name>
    <dbReference type="NCBI Taxonomy" id="2587417"/>
    <lineage>
        <taxon>Eukaryota</taxon>
        <taxon>Fungi</taxon>
        <taxon>Dikarya</taxon>
        <taxon>Ascomycota</taxon>
        <taxon>Pezizomycotina</taxon>
        <taxon>Sordariomycetes</taxon>
        <taxon>Sordariomycetidae</taxon>
        <taxon>Sordariales</taxon>
        <taxon>Podosporaceae</taxon>
        <taxon>Triangularia</taxon>
    </lineage>
</organism>
<reference evidence="3" key="1">
    <citation type="journal article" date="2023" name="Mol. Phylogenet. Evol.">
        <title>Genome-scale phylogeny and comparative genomics of the fungal order Sordariales.</title>
        <authorList>
            <person name="Hensen N."/>
            <person name="Bonometti L."/>
            <person name="Westerberg I."/>
            <person name="Brannstrom I.O."/>
            <person name="Guillou S."/>
            <person name="Cros-Aarteil S."/>
            <person name="Calhoun S."/>
            <person name="Haridas S."/>
            <person name="Kuo A."/>
            <person name="Mondo S."/>
            <person name="Pangilinan J."/>
            <person name="Riley R."/>
            <person name="LaButti K."/>
            <person name="Andreopoulos B."/>
            <person name="Lipzen A."/>
            <person name="Chen C."/>
            <person name="Yan M."/>
            <person name="Daum C."/>
            <person name="Ng V."/>
            <person name="Clum A."/>
            <person name="Steindorff A."/>
            <person name="Ohm R.A."/>
            <person name="Martin F."/>
            <person name="Silar P."/>
            <person name="Natvig D.O."/>
            <person name="Lalanne C."/>
            <person name="Gautier V."/>
            <person name="Ament-Velasquez S.L."/>
            <person name="Kruys A."/>
            <person name="Hutchinson M.I."/>
            <person name="Powell A.J."/>
            <person name="Barry K."/>
            <person name="Miller A.N."/>
            <person name="Grigoriev I.V."/>
            <person name="Debuchy R."/>
            <person name="Gladieux P."/>
            <person name="Hiltunen Thoren M."/>
            <person name="Johannesson H."/>
        </authorList>
    </citation>
    <scope>NUCLEOTIDE SEQUENCE</scope>
    <source>
        <strain evidence="3">CBS 892.96</strain>
    </source>
</reference>
<dbReference type="GO" id="GO:0071011">
    <property type="term" value="C:precatalytic spliceosome"/>
    <property type="evidence" value="ECO:0007669"/>
    <property type="project" value="TreeGrafter"/>
</dbReference>
<gene>
    <name evidence="3" type="ORF">QBC36DRAFT_321468</name>
</gene>
<dbReference type="GO" id="GO:0045292">
    <property type="term" value="P:mRNA cis splicing, via spliceosome"/>
    <property type="evidence" value="ECO:0007669"/>
    <property type="project" value="InterPro"/>
</dbReference>
<comment type="caution">
    <text evidence="3">The sequence shown here is derived from an EMBL/GenBank/DDBJ whole genome shotgun (WGS) entry which is preliminary data.</text>
</comment>
<feature type="domain" description="G-patch" evidence="2">
    <location>
        <begin position="329"/>
        <end position="380"/>
    </location>
</feature>
<proteinExistence type="predicted"/>
<dbReference type="Gene3D" id="3.30.70.330">
    <property type="match status" value="1"/>
</dbReference>
<dbReference type="InterPro" id="IPR003954">
    <property type="entry name" value="RRM_euk-type"/>
</dbReference>
<evidence type="ECO:0000259" key="2">
    <source>
        <dbReference type="PROSITE" id="PS50174"/>
    </source>
</evidence>
<feature type="region of interest" description="Disordered" evidence="1">
    <location>
        <begin position="1"/>
        <end position="172"/>
    </location>
</feature>
<dbReference type="InterPro" id="IPR040052">
    <property type="entry name" value="RBM17"/>
</dbReference>
<dbReference type="PROSITE" id="PS50174">
    <property type="entry name" value="G_PATCH"/>
    <property type="match status" value="1"/>
</dbReference>
<reference evidence="3" key="2">
    <citation type="submission" date="2023-05" db="EMBL/GenBank/DDBJ databases">
        <authorList>
            <consortium name="Lawrence Berkeley National Laboratory"/>
            <person name="Steindorff A."/>
            <person name="Hensen N."/>
            <person name="Bonometti L."/>
            <person name="Westerberg I."/>
            <person name="Brannstrom I.O."/>
            <person name="Guillou S."/>
            <person name="Cros-Aarteil S."/>
            <person name="Calhoun S."/>
            <person name="Haridas S."/>
            <person name="Kuo A."/>
            <person name="Mondo S."/>
            <person name="Pangilinan J."/>
            <person name="Riley R."/>
            <person name="Labutti K."/>
            <person name="Andreopoulos B."/>
            <person name="Lipzen A."/>
            <person name="Chen C."/>
            <person name="Yanf M."/>
            <person name="Daum C."/>
            <person name="Ng V."/>
            <person name="Clum A."/>
            <person name="Ohm R."/>
            <person name="Martin F."/>
            <person name="Silar P."/>
            <person name="Natvig D."/>
            <person name="Lalanne C."/>
            <person name="Gautier V."/>
            <person name="Ament-Velasquez S.L."/>
            <person name="Kruys A."/>
            <person name="Hutchinson M.I."/>
            <person name="Powell A.J."/>
            <person name="Barry K."/>
            <person name="Miller A.N."/>
            <person name="Grigoriev I.V."/>
            <person name="Debuchy R."/>
            <person name="Gladieux P."/>
            <person name="Thoren M.H."/>
            <person name="Johannesson H."/>
        </authorList>
    </citation>
    <scope>NUCLEOTIDE SEQUENCE</scope>
    <source>
        <strain evidence="3">CBS 892.96</strain>
    </source>
</reference>
<feature type="region of interest" description="Disordered" evidence="1">
    <location>
        <begin position="184"/>
        <end position="326"/>
    </location>
</feature>
<dbReference type="GO" id="GO:0003676">
    <property type="term" value="F:nucleic acid binding"/>
    <property type="evidence" value="ECO:0007669"/>
    <property type="project" value="InterPro"/>
</dbReference>
<feature type="compositionally biased region" description="Pro residues" evidence="1">
    <location>
        <begin position="77"/>
        <end position="87"/>
    </location>
</feature>
<evidence type="ECO:0000313" key="4">
    <source>
        <dbReference type="Proteomes" id="UP001302321"/>
    </source>
</evidence>
<protein>
    <recommendedName>
        <fullName evidence="2">G-patch domain-containing protein</fullName>
    </recommendedName>
</protein>
<dbReference type="EMBL" id="MU866108">
    <property type="protein sequence ID" value="KAK4179893.1"/>
    <property type="molecule type" value="Genomic_DNA"/>
</dbReference>
<dbReference type="Proteomes" id="UP001302321">
    <property type="component" value="Unassembled WGS sequence"/>
</dbReference>
<dbReference type="SUPFAM" id="SSF54928">
    <property type="entry name" value="RNA-binding domain, RBD"/>
    <property type="match status" value="1"/>
</dbReference>
<feature type="compositionally biased region" description="Pro residues" evidence="1">
    <location>
        <begin position="255"/>
        <end position="272"/>
    </location>
</feature>
<dbReference type="InterPro" id="IPR012677">
    <property type="entry name" value="Nucleotide-bd_a/b_plait_sf"/>
</dbReference>